<reference evidence="9 10" key="1">
    <citation type="submission" date="2024-06" db="EMBL/GenBank/DDBJ databases">
        <title>The Natural Products Discovery Center: Release of the First 8490 Sequenced Strains for Exploring Actinobacteria Biosynthetic Diversity.</title>
        <authorList>
            <person name="Kalkreuter E."/>
            <person name="Kautsar S.A."/>
            <person name="Yang D."/>
            <person name="Bader C.D."/>
            <person name="Teijaro C.N."/>
            <person name="Fluegel L."/>
            <person name="Davis C.M."/>
            <person name="Simpson J.R."/>
            <person name="Lauterbach L."/>
            <person name="Steele A.D."/>
            <person name="Gui C."/>
            <person name="Meng S."/>
            <person name="Li G."/>
            <person name="Viehrig K."/>
            <person name="Ye F."/>
            <person name="Su P."/>
            <person name="Kiefer A.F."/>
            <person name="Nichols A."/>
            <person name="Cepeda A.J."/>
            <person name="Yan W."/>
            <person name="Fan B."/>
            <person name="Jiang Y."/>
            <person name="Adhikari A."/>
            <person name="Zheng C.-J."/>
            <person name="Schuster L."/>
            <person name="Cowan T.M."/>
            <person name="Smanski M.J."/>
            <person name="Chevrette M.G."/>
            <person name="De Carvalho L.P.S."/>
            <person name="Shen B."/>
        </authorList>
    </citation>
    <scope>NUCLEOTIDE SEQUENCE [LARGE SCALE GENOMIC DNA]</scope>
    <source>
        <strain evidence="9 10">NPDC038104</strain>
    </source>
</reference>
<comment type="similarity">
    <text evidence="1 5">Belongs to the peptidase S8 family.</text>
</comment>
<evidence type="ECO:0000256" key="1">
    <source>
        <dbReference type="ARBA" id="ARBA00011073"/>
    </source>
</evidence>
<evidence type="ECO:0000256" key="3">
    <source>
        <dbReference type="ARBA" id="ARBA00022801"/>
    </source>
</evidence>
<dbReference type="PROSITE" id="PS51892">
    <property type="entry name" value="SUBTILASE"/>
    <property type="match status" value="1"/>
</dbReference>
<evidence type="ECO:0000256" key="6">
    <source>
        <dbReference type="SAM" id="Phobius"/>
    </source>
</evidence>
<organism evidence="9 10">
    <name type="scientific">Streptomyces fragilis</name>
    <dbReference type="NCBI Taxonomy" id="67301"/>
    <lineage>
        <taxon>Bacteria</taxon>
        <taxon>Bacillati</taxon>
        <taxon>Actinomycetota</taxon>
        <taxon>Actinomycetes</taxon>
        <taxon>Kitasatosporales</taxon>
        <taxon>Streptomycetaceae</taxon>
        <taxon>Streptomyces</taxon>
    </lineage>
</organism>
<dbReference type="PANTHER" id="PTHR43806:SF11">
    <property type="entry name" value="CEREVISIN-RELATED"/>
    <property type="match status" value="1"/>
</dbReference>
<feature type="active site" description="Charge relay system" evidence="5">
    <location>
        <position position="95"/>
    </location>
</feature>
<comment type="caution">
    <text evidence="9">The sequence shown here is derived from an EMBL/GenBank/DDBJ whole genome shotgun (WGS) entry which is preliminary data.</text>
</comment>
<dbReference type="PANTHER" id="PTHR43806">
    <property type="entry name" value="PEPTIDASE S8"/>
    <property type="match status" value="1"/>
</dbReference>
<keyword evidence="2 5" id="KW-0645">Protease</keyword>
<proteinExistence type="inferred from homology"/>
<evidence type="ECO:0000256" key="4">
    <source>
        <dbReference type="ARBA" id="ARBA00022825"/>
    </source>
</evidence>
<keyword evidence="10" id="KW-1185">Reference proteome</keyword>
<accession>A0ABV2YKQ6</accession>
<evidence type="ECO:0000313" key="10">
    <source>
        <dbReference type="Proteomes" id="UP001550850"/>
    </source>
</evidence>
<feature type="active site" description="Charge relay system" evidence="5">
    <location>
        <position position="286"/>
    </location>
</feature>
<dbReference type="RefSeq" id="WP_108953564.1">
    <property type="nucleotide sequence ID" value="NZ_BEVZ01000002.1"/>
</dbReference>
<feature type="domain" description="Peptidase S8/S53" evidence="8">
    <location>
        <begin position="86"/>
        <end position="320"/>
    </location>
</feature>
<evidence type="ECO:0000256" key="5">
    <source>
        <dbReference type="PROSITE-ProRule" id="PRU01240"/>
    </source>
</evidence>
<dbReference type="Pfam" id="PF00082">
    <property type="entry name" value="Peptidase_S8"/>
    <property type="match status" value="1"/>
</dbReference>
<keyword evidence="7" id="KW-0732">Signal</keyword>
<dbReference type="EMBL" id="JBEZUR010000031">
    <property type="protein sequence ID" value="MEU3556317.1"/>
    <property type="molecule type" value="Genomic_DNA"/>
</dbReference>
<keyword evidence="6" id="KW-0812">Transmembrane</keyword>
<keyword evidence="6" id="KW-1133">Transmembrane helix</keyword>
<keyword evidence="6" id="KW-0472">Membrane</keyword>
<dbReference type="InterPro" id="IPR050131">
    <property type="entry name" value="Peptidase_S8_subtilisin-like"/>
</dbReference>
<evidence type="ECO:0000259" key="8">
    <source>
        <dbReference type="Pfam" id="PF00082"/>
    </source>
</evidence>
<keyword evidence="4 5" id="KW-0720">Serine protease</keyword>
<dbReference type="InterPro" id="IPR036852">
    <property type="entry name" value="Peptidase_S8/S53_dom_sf"/>
</dbReference>
<evidence type="ECO:0000256" key="7">
    <source>
        <dbReference type="SAM" id="SignalP"/>
    </source>
</evidence>
<keyword evidence="3 5" id="KW-0378">Hydrolase</keyword>
<dbReference type="Gene3D" id="3.40.50.200">
    <property type="entry name" value="Peptidase S8/S53 domain"/>
    <property type="match status" value="1"/>
</dbReference>
<dbReference type="Proteomes" id="UP001550850">
    <property type="component" value="Unassembled WGS sequence"/>
</dbReference>
<feature type="transmembrane region" description="Helical" evidence="6">
    <location>
        <begin position="364"/>
        <end position="385"/>
    </location>
</feature>
<dbReference type="SUPFAM" id="SSF52743">
    <property type="entry name" value="Subtilisin-like"/>
    <property type="match status" value="1"/>
</dbReference>
<dbReference type="InterPro" id="IPR000209">
    <property type="entry name" value="Peptidase_S8/S53_dom"/>
</dbReference>
<dbReference type="InterPro" id="IPR015500">
    <property type="entry name" value="Peptidase_S8_subtilisin-rel"/>
</dbReference>
<dbReference type="PRINTS" id="PR00723">
    <property type="entry name" value="SUBTILISIN"/>
</dbReference>
<feature type="active site" description="Charge relay system" evidence="5">
    <location>
        <position position="122"/>
    </location>
</feature>
<feature type="signal peptide" evidence="7">
    <location>
        <begin position="1"/>
        <end position="37"/>
    </location>
</feature>
<evidence type="ECO:0000313" key="9">
    <source>
        <dbReference type="EMBL" id="MEU3556317.1"/>
    </source>
</evidence>
<evidence type="ECO:0000256" key="2">
    <source>
        <dbReference type="ARBA" id="ARBA00022670"/>
    </source>
</evidence>
<sequence length="397" mass="38950">MRRDPTSGRAAAAAVPAAVPLLAAVLLLASGATPAAADSGPVELPVVRTELAPDEACATASGRTAKSEPWTTRALGLSRAWQQSRGAGVTVAVVDTGVGTSIPALSGRVETAGGGGGDCVGHGSFAAGLIAAAPAEGVGAVGVAPAARILAVRATGERGTTTPALLADGIRTAAGSGAKVIYVARALPTGKEELTDAVEYATGHDALVVAPFAPDALPRDADEEAAPRWYWPASAPDVLAVMDHGSGGGRPAGAPTALSADLAAPGVAVVGNGPEGTGHYLGSGSSLAAAHVAGAAALVRARHPGLSAAEVSRRLTDTAYPASPPRLDAYAALTAVLSDTPGTVPRQPAAVLPAEPSRTPRTRAVVIASVGGGLVLLVAAGAAVIPRGRARRWRPAG</sequence>
<name>A0ABV2YKQ6_9ACTN</name>
<feature type="chain" id="PRO_5045650608" evidence="7">
    <location>
        <begin position="38"/>
        <end position="397"/>
    </location>
</feature>
<protein>
    <submittedName>
        <fullName evidence="9">S8 family serine peptidase</fullName>
    </submittedName>
</protein>
<gene>
    <name evidence="9" type="ORF">AB0E65_19210</name>
</gene>